<dbReference type="PANTHER" id="PTHR14136">
    <property type="entry name" value="BTB_POZ DOMAIN-CONTAINING PROTEIN KCTD9"/>
    <property type="match status" value="1"/>
</dbReference>
<dbReference type="Proteomes" id="UP000617171">
    <property type="component" value="Unassembled WGS sequence"/>
</dbReference>
<reference evidence="1 2" key="1">
    <citation type="journal article" date="2020" name="Microorganisms">
        <title>Reliable Identification of Environmental Pseudomonas Isolates Using the rpoD Gene.</title>
        <authorList>
            <consortium name="The Broad Institute Genome Sequencing Platform"/>
            <person name="Girard L."/>
            <person name="Lood C."/>
            <person name="Rokni-Zadeh H."/>
            <person name="van Noort V."/>
            <person name="Lavigne R."/>
            <person name="De Mot R."/>
        </authorList>
    </citation>
    <scope>NUCLEOTIDE SEQUENCE [LARGE SCALE GENOMIC DNA]</scope>
    <source>
        <strain evidence="1 2">SWRI196</strain>
    </source>
</reference>
<accession>A0ABR6ULZ8</accession>
<dbReference type="EMBL" id="JABWQV010000005">
    <property type="protein sequence ID" value="MBC3345557.1"/>
    <property type="molecule type" value="Genomic_DNA"/>
</dbReference>
<keyword evidence="2" id="KW-1185">Reference proteome</keyword>
<evidence type="ECO:0000313" key="2">
    <source>
        <dbReference type="Proteomes" id="UP000617171"/>
    </source>
</evidence>
<dbReference type="RefSeq" id="WP_186653793.1">
    <property type="nucleotide sequence ID" value="NZ_JABWQV010000005.1"/>
</dbReference>
<dbReference type="SUPFAM" id="SSF141571">
    <property type="entry name" value="Pentapeptide repeat-like"/>
    <property type="match status" value="2"/>
</dbReference>
<dbReference type="Pfam" id="PF13599">
    <property type="entry name" value="Pentapeptide_4"/>
    <property type="match status" value="1"/>
</dbReference>
<dbReference type="InterPro" id="IPR001646">
    <property type="entry name" value="5peptide_repeat"/>
</dbReference>
<gene>
    <name evidence="1" type="ORF">HU811_02795</name>
</gene>
<organism evidence="1 2">
    <name type="scientific">Pseudomonas tehranensis</name>
    <dbReference type="NCBI Taxonomy" id="2745502"/>
    <lineage>
        <taxon>Bacteria</taxon>
        <taxon>Pseudomonadati</taxon>
        <taxon>Pseudomonadota</taxon>
        <taxon>Gammaproteobacteria</taxon>
        <taxon>Pseudomonadales</taxon>
        <taxon>Pseudomonadaceae</taxon>
        <taxon>Pseudomonas</taxon>
    </lineage>
</organism>
<sequence length="602" mass="64289">MTDPNAVKTYIGCYYLTITVNYGGIGSNTWFAYRNGDSLACELLDDDTEKDSTLFAFYLGDTFTPDNAVNQDTHNWLQVQSVRDGVWLDCGSPMTGGDCHDFFVALTSPDTPATLALATHAPYGIPPADNAIWMELIRGRSVISVLDIDIIADTVTWKDVELALVSANPSVPVTTQQLLPGASELNKQSYDQADFWYLFLHNVDFSGTRVTNSNLSNVTFSGIANFSGTVLDGSNLSGCMLDGANFRNASLKDVDLSNASLKGSDFTGAVLDNCNFESADLESADLALATLSDLAKPIRITRDKKKRTIFSNARVNKILTHAIDDKDNDIYIWSYAQMDGVKFMTPDPKNPGKAILDGTLNHLVAQYAVLTGVQFSAVEKPSLRYADLSYAELGGAALAQADLAYATFDNATLSTSDGLLRCNLSEANLMGATFVKADMSYAQMPFCYLYGNGAALVGANIMQADFSGAYLVAADFSGIKDKNAAGVNFDGACLINANFTGTVLSLVNSERATSFAKACLQGANFSGASVGGVNFTGAAVSTDNGTLIVHGGREDKHKVQYLVTHKPTNTAGATCPSGQTGPCTGTMWNADDAPMTDWHYGP</sequence>
<dbReference type="PANTHER" id="PTHR14136:SF21">
    <property type="entry name" value="BTB DOMAIN-CONTAINING PROTEIN"/>
    <property type="match status" value="1"/>
</dbReference>
<dbReference type="Gene3D" id="2.160.20.80">
    <property type="entry name" value="E3 ubiquitin-protein ligase SopA"/>
    <property type="match status" value="3"/>
</dbReference>
<evidence type="ECO:0000313" key="1">
    <source>
        <dbReference type="EMBL" id="MBC3345557.1"/>
    </source>
</evidence>
<dbReference type="Pfam" id="PF00805">
    <property type="entry name" value="Pentapeptide"/>
    <property type="match status" value="6"/>
</dbReference>
<dbReference type="InterPro" id="IPR051082">
    <property type="entry name" value="Pentapeptide-BTB/POZ_domain"/>
</dbReference>
<protein>
    <submittedName>
        <fullName evidence="1">Pentapeptide repeat-containing protein</fullName>
    </submittedName>
</protein>
<proteinExistence type="predicted"/>
<comment type="caution">
    <text evidence="1">The sequence shown here is derived from an EMBL/GenBank/DDBJ whole genome shotgun (WGS) entry which is preliminary data.</text>
</comment>
<name>A0ABR6ULZ8_9PSED</name>